<organism evidence="1 2">
    <name type="scientific">Sporanaerobium hydrogeniformans</name>
    <dbReference type="NCBI Taxonomy" id="3072179"/>
    <lineage>
        <taxon>Bacteria</taxon>
        <taxon>Bacillati</taxon>
        <taxon>Bacillota</taxon>
        <taxon>Clostridia</taxon>
        <taxon>Lachnospirales</taxon>
        <taxon>Lachnospiraceae</taxon>
        <taxon>Sporanaerobium</taxon>
    </lineage>
</organism>
<gene>
    <name evidence="1" type="ORF">CS063_13805</name>
</gene>
<name>A0AC61DAH8_9FIRM</name>
<protein>
    <submittedName>
        <fullName evidence="1">N-acetylmuramoyl-L-alanine amidase</fullName>
    </submittedName>
</protein>
<dbReference type="EMBL" id="PEDL01000018">
    <property type="protein sequence ID" value="PHV69788.1"/>
    <property type="molecule type" value="Genomic_DNA"/>
</dbReference>
<evidence type="ECO:0000313" key="2">
    <source>
        <dbReference type="Proteomes" id="UP000224460"/>
    </source>
</evidence>
<evidence type="ECO:0000313" key="1">
    <source>
        <dbReference type="EMBL" id="PHV69788.1"/>
    </source>
</evidence>
<dbReference type="Proteomes" id="UP000224460">
    <property type="component" value="Unassembled WGS sequence"/>
</dbReference>
<comment type="caution">
    <text evidence="1">The sequence shown here is derived from an EMBL/GenBank/DDBJ whole genome shotgun (WGS) entry which is preliminary data.</text>
</comment>
<sequence>MQIQQALLTINKYSRPGTKIGPIKNIVVHWVGNAGSKGISNRNYFESLKDKKTYASSHYIVGLDGEVILCVPETEIAYHATVANSRAIGIECCHPDWEGQFNHKTYTSLIELLADLCKRYNLNPQIDILRHYDITGKECPKYYVKNNLAWTKLKNDVAVELKKLDVDQELISAINKLIAEGVMMNACNWNSIDKMDLRYAETLILRIGALFGFSDYKATIDYLQGKEVITDRTLWDRKEFVPKYIRTILIRVSKLV</sequence>
<reference evidence="1" key="1">
    <citation type="submission" date="2017-10" db="EMBL/GenBank/DDBJ databases">
        <title>Genome sequence of cellulolytic Lachnospiraceae bacterium XHS1971 isolated from hotspring sediment.</title>
        <authorList>
            <person name="Vasudevan G."/>
            <person name="Joshi A.J."/>
            <person name="Hivarkar S."/>
            <person name="Lanjekar V.B."/>
            <person name="Dhakephalkar P.K."/>
            <person name="Dagar S."/>
        </authorList>
    </citation>
    <scope>NUCLEOTIDE SEQUENCE</scope>
    <source>
        <strain evidence="1">XHS1971</strain>
    </source>
</reference>
<keyword evidence="2" id="KW-1185">Reference proteome</keyword>
<accession>A0AC61DAH8</accession>
<proteinExistence type="predicted"/>